<accession>A0AAW1XH95</accession>
<dbReference type="EMBL" id="JBEDUW010000003">
    <property type="protein sequence ID" value="KAK9936072.1"/>
    <property type="molecule type" value="Genomic_DNA"/>
</dbReference>
<gene>
    <name evidence="2" type="ORF">M0R45_012935</name>
</gene>
<protein>
    <submittedName>
        <fullName evidence="2">Uncharacterized protein</fullName>
    </submittedName>
</protein>
<proteinExistence type="predicted"/>
<dbReference type="AlphaFoldDB" id="A0AAW1XH95"/>
<feature type="region of interest" description="Disordered" evidence="1">
    <location>
        <begin position="49"/>
        <end position="70"/>
    </location>
</feature>
<evidence type="ECO:0000313" key="2">
    <source>
        <dbReference type="EMBL" id="KAK9936072.1"/>
    </source>
</evidence>
<comment type="caution">
    <text evidence="2">The sequence shown here is derived from an EMBL/GenBank/DDBJ whole genome shotgun (WGS) entry which is preliminary data.</text>
</comment>
<reference evidence="2 3" key="1">
    <citation type="journal article" date="2023" name="G3 (Bethesda)">
        <title>A chromosome-length genome assembly and annotation of blackberry (Rubus argutus, cv. 'Hillquist').</title>
        <authorList>
            <person name="Bruna T."/>
            <person name="Aryal R."/>
            <person name="Dudchenko O."/>
            <person name="Sargent D.J."/>
            <person name="Mead D."/>
            <person name="Buti M."/>
            <person name="Cavallini A."/>
            <person name="Hytonen T."/>
            <person name="Andres J."/>
            <person name="Pham M."/>
            <person name="Weisz D."/>
            <person name="Mascagni F."/>
            <person name="Usai G."/>
            <person name="Natali L."/>
            <person name="Bassil N."/>
            <person name="Fernandez G.E."/>
            <person name="Lomsadze A."/>
            <person name="Armour M."/>
            <person name="Olukolu B."/>
            <person name="Poorten T."/>
            <person name="Britton C."/>
            <person name="Davik J."/>
            <person name="Ashrafi H."/>
            <person name="Aiden E.L."/>
            <person name="Borodovsky M."/>
            <person name="Worthington M."/>
        </authorList>
    </citation>
    <scope>NUCLEOTIDE SEQUENCE [LARGE SCALE GENOMIC DNA]</scope>
    <source>
        <strain evidence="2">PI 553951</strain>
    </source>
</reference>
<name>A0AAW1XH95_RUBAR</name>
<keyword evidence="3" id="KW-1185">Reference proteome</keyword>
<evidence type="ECO:0000313" key="3">
    <source>
        <dbReference type="Proteomes" id="UP001457282"/>
    </source>
</evidence>
<organism evidence="2 3">
    <name type="scientific">Rubus argutus</name>
    <name type="common">Southern blackberry</name>
    <dbReference type="NCBI Taxonomy" id="59490"/>
    <lineage>
        <taxon>Eukaryota</taxon>
        <taxon>Viridiplantae</taxon>
        <taxon>Streptophyta</taxon>
        <taxon>Embryophyta</taxon>
        <taxon>Tracheophyta</taxon>
        <taxon>Spermatophyta</taxon>
        <taxon>Magnoliopsida</taxon>
        <taxon>eudicotyledons</taxon>
        <taxon>Gunneridae</taxon>
        <taxon>Pentapetalae</taxon>
        <taxon>rosids</taxon>
        <taxon>fabids</taxon>
        <taxon>Rosales</taxon>
        <taxon>Rosaceae</taxon>
        <taxon>Rosoideae</taxon>
        <taxon>Rosoideae incertae sedis</taxon>
        <taxon>Rubus</taxon>
    </lineage>
</organism>
<sequence length="70" mass="7743">MKEEQPPSEPCNYVEDLWKAAAFGVEVEDINLFSDDTFGVREINPKFRLQMPAETSGSGSGQVPSAEDLH</sequence>
<feature type="compositionally biased region" description="Polar residues" evidence="1">
    <location>
        <begin position="53"/>
        <end position="63"/>
    </location>
</feature>
<dbReference type="Proteomes" id="UP001457282">
    <property type="component" value="Unassembled WGS sequence"/>
</dbReference>
<evidence type="ECO:0000256" key="1">
    <source>
        <dbReference type="SAM" id="MobiDB-lite"/>
    </source>
</evidence>